<dbReference type="SMART" id="SM00813">
    <property type="entry name" value="Alpha-L-AF_C"/>
    <property type="match status" value="1"/>
</dbReference>
<evidence type="ECO:0000256" key="7">
    <source>
        <dbReference type="ARBA" id="ARBA00023277"/>
    </source>
</evidence>
<comment type="subunit">
    <text evidence="4">Homohexamer; trimer of dimers.</text>
</comment>
<dbReference type="Pfam" id="PF06964">
    <property type="entry name" value="Alpha-L-AF_C"/>
    <property type="match status" value="1"/>
</dbReference>
<sequence>MANEITKAKMVIDKEFKISEIDPRIYGSFIEHLGRAVYGGLYEPGHATADELGFRQDVIQMVKELQVPIIRYPGGNMVSAYNWEDGVGPKEDRPRRLELAWRVIETNQVGTNEFVDWSKKVNSEVMMAVNLGTRGIDAARNLLEYCNHPGGTYWSDLRKQHGYEAPHKIKTWCLGNEMDGPWQVGMKTPTEYGRLAAETGKAMKLVDPTIELVSCGSSNSAMPTFPEWEATSLDHTYEVADFVSLHQYYGNRDNDTANFIANSLDMENFIKTVIATCDYIKAKKRSKKTMNLSFDEWNVWFHSNEADSKLEPWSIAPPQLEDVYTFEDAILVGSMLNTMLRHSDRVKIACMAQLVNVIAPIMTETGGGIWKQSIFYPYYYTSVYGRGIALNPVVSSPKYDSKDFTDVPYLDTSIVYNEEKEELVIFATNRHLENILHVDVDIRSFEGFKIVEHVVLENNDPKASNSIREEKVKPHTNGQSYTEDGLLVGILPKLSWNMIRLKKSN</sequence>
<name>A0A1H0VWR8_9BACI</name>
<dbReference type="OrthoDB" id="9758333at2"/>
<evidence type="ECO:0000256" key="8">
    <source>
        <dbReference type="ARBA" id="ARBA00023295"/>
    </source>
</evidence>
<organism evidence="10 11">
    <name type="scientific">Litchfieldia salsa</name>
    <dbReference type="NCBI Taxonomy" id="930152"/>
    <lineage>
        <taxon>Bacteria</taxon>
        <taxon>Bacillati</taxon>
        <taxon>Bacillota</taxon>
        <taxon>Bacilli</taxon>
        <taxon>Bacillales</taxon>
        <taxon>Bacillaceae</taxon>
        <taxon>Litchfieldia</taxon>
    </lineage>
</organism>
<evidence type="ECO:0000256" key="5">
    <source>
        <dbReference type="ARBA" id="ARBA00012670"/>
    </source>
</evidence>
<comment type="catalytic activity">
    <reaction evidence="1">
        <text>Hydrolysis of terminal non-reducing alpha-L-arabinofuranoside residues in alpha-L-arabinosides.</text>
        <dbReference type="EC" id="3.2.1.55"/>
    </reaction>
</comment>
<dbReference type="GO" id="GO:0000272">
    <property type="term" value="P:polysaccharide catabolic process"/>
    <property type="evidence" value="ECO:0007669"/>
    <property type="project" value="TreeGrafter"/>
</dbReference>
<dbReference type="RefSeq" id="WP_090856092.1">
    <property type="nucleotide sequence ID" value="NZ_FNJU01000008.1"/>
</dbReference>
<accession>A0A1H0VWR8</accession>
<keyword evidence="8" id="KW-0326">Glycosidase</keyword>
<evidence type="ECO:0000256" key="6">
    <source>
        <dbReference type="ARBA" id="ARBA00022801"/>
    </source>
</evidence>
<comment type="pathway">
    <text evidence="2">Glycan metabolism.</text>
</comment>
<dbReference type="SUPFAM" id="SSF51445">
    <property type="entry name" value="(Trans)glycosidases"/>
    <property type="match status" value="1"/>
</dbReference>
<dbReference type="PANTHER" id="PTHR43576:SF3">
    <property type="entry name" value="ALPHA-L-ARABINOFURANOSIDASE C"/>
    <property type="match status" value="1"/>
</dbReference>
<dbReference type="InterPro" id="IPR017853">
    <property type="entry name" value="GH"/>
</dbReference>
<dbReference type="Pfam" id="PF22848">
    <property type="entry name" value="ASD1_dom"/>
    <property type="match status" value="1"/>
</dbReference>
<dbReference type="InterPro" id="IPR013780">
    <property type="entry name" value="Glyco_hydro_b"/>
</dbReference>
<dbReference type="InterPro" id="IPR055235">
    <property type="entry name" value="ASD1_cat"/>
</dbReference>
<dbReference type="STRING" id="930152.SAMN05216565_1089"/>
<dbReference type="EC" id="3.2.1.55" evidence="5"/>
<keyword evidence="7" id="KW-0119">Carbohydrate metabolism</keyword>
<dbReference type="AlphaFoldDB" id="A0A1H0VWR8"/>
<keyword evidence="6" id="KW-0378">Hydrolase</keyword>
<proteinExistence type="inferred from homology"/>
<dbReference type="Gene3D" id="3.20.20.80">
    <property type="entry name" value="Glycosidases"/>
    <property type="match status" value="1"/>
</dbReference>
<evidence type="ECO:0000256" key="1">
    <source>
        <dbReference type="ARBA" id="ARBA00001462"/>
    </source>
</evidence>
<evidence type="ECO:0000259" key="9">
    <source>
        <dbReference type="SMART" id="SM00813"/>
    </source>
</evidence>
<evidence type="ECO:0000256" key="3">
    <source>
        <dbReference type="ARBA" id="ARBA00007186"/>
    </source>
</evidence>
<dbReference type="SUPFAM" id="SSF51011">
    <property type="entry name" value="Glycosyl hydrolase domain"/>
    <property type="match status" value="1"/>
</dbReference>
<gene>
    <name evidence="10" type="ORF">SAMN05216565_1089</name>
</gene>
<dbReference type="Gene3D" id="2.60.40.1180">
    <property type="entry name" value="Golgi alpha-mannosidase II"/>
    <property type="match status" value="1"/>
</dbReference>
<feature type="domain" description="Alpha-L-arabinofuranosidase C-terminal" evidence="9">
    <location>
        <begin position="295"/>
        <end position="495"/>
    </location>
</feature>
<evidence type="ECO:0000256" key="2">
    <source>
        <dbReference type="ARBA" id="ARBA00004881"/>
    </source>
</evidence>
<evidence type="ECO:0000313" key="10">
    <source>
        <dbReference type="EMBL" id="SDP82691.1"/>
    </source>
</evidence>
<evidence type="ECO:0000313" key="11">
    <source>
        <dbReference type="Proteomes" id="UP000199159"/>
    </source>
</evidence>
<dbReference type="GO" id="GO:0046373">
    <property type="term" value="P:L-arabinose metabolic process"/>
    <property type="evidence" value="ECO:0007669"/>
    <property type="project" value="InterPro"/>
</dbReference>
<dbReference type="InterPro" id="IPR010720">
    <property type="entry name" value="Alpha-L-AF_C"/>
</dbReference>
<protein>
    <recommendedName>
        <fullName evidence="5">non-reducing end alpha-L-arabinofuranosidase</fullName>
        <ecNumber evidence="5">3.2.1.55</ecNumber>
    </recommendedName>
</protein>
<keyword evidence="11" id="KW-1185">Reference proteome</keyword>
<reference evidence="11" key="1">
    <citation type="submission" date="2016-10" db="EMBL/GenBank/DDBJ databases">
        <authorList>
            <person name="Varghese N."/>
            <person name="Submissions S."/>
        </authorList>
    </citation>
    <scope>NUCLEOTIDE SEQUENCE [LARGE SCALE GENOMIC DNA]</scope>
    <source>
        <strain evidence="11">IBRC-M10078</strain>
    </source>
</reference>
<evidence type="ECO:0000256" key="4">
    <source>
        <dbReference type="ARBA" id="ARBA00011165"/>
    </source>
</evidence>
<comment type="similarity">
    <text evidence="3">Belongs to the glycosyl hydrolase 51 family.</text>
</comment>
<dbReference type="GO" id="GO:0046556">
    <property type="term" value="F:alpha-L-arabinofuranosidase activity"/>
    <property type="evidence" value="ECO:0007669"/>
    <property type="project" value="UniProtKB-EC"/>
</dbReference>
<dbReference type="PANTHER" id="PTHR43576">
    <property type="entry name" value="ALPHA-L-ARABINOFURANOSIDASE C-RELATED"/>
    <property type="match status" value="1"/>
</dbReference>
<dbReference type="Proteomes" id="UP000199159">
    <property type="component" value="Unassembled WGS sequence"/>
</dbReference>
<dbReference type="EMBL" id="FNJU01000008">
    <property type="protein sequence ID" value="SDP82691.1"/>
    <property type="molecule type" value="Genomic_DNA"/>
</dbReference>